<name>A0ABT3R7R5_9HYPH</name>
<keyword evidence="2" id="KW-1185">Reference proteome</keyword>
<evidence type="ECO:0000313" key="2">
    <source>
        <dbReference type="Proteomes" id="UP001300261"/>
    </source>
</evidence>
<protein>
    <recommendedName>
        <fullName evidence="3">KAP NTPase domain-containing protein</fullName>
    </recommendedName>
</protein>
<sequence length="576" mass="65461">MSLALIEEEVRRFLSTKEPEVLCIKGKWGVGKTYGWMKFLDQANTGNSLALDRYSYVSLFGLNSLDDLRFAIFERTVSGQDIGKGADATTFQKLVNKGSDIARKFRPIADGLAAAFNRKGVSDILARSAFLSVQKQLICLDDLERAGDGLNVRDVLGLVSFLRIERQCKMVLLLNDQEFSEEKEQKEFNRQLEKVADVTVLFDPTVEEASEIAFREDDDLISLLRPRVIELGITNIRVIKKIETLARRLAEILHGFDNGVLKQAMSTLVLAAWSVYQPDNAPPMEFIKKYNQITDAMRDTDKEEDEAIAKWRQLLTDYPFSHADPFDLIIMSGASRGYFLHEPLRQEATALQRQYQHTSRDTIFTRAWDELYHGSLNTEDDDFLDELYRGAIAEAEFISALNINSAIYLLRENGRERQADEVIEKWFSVHTGEGLEFFNIANHHFSQDDRIDGGFKAAFEDRRSGYQDDRDPYEVLVEIGRSENWSEADIALMAMQSADDFEGMFEELRGRDVRKSIETILRLGRIDLDGSKEIKAASHEALRRIAKKSPLRARKVARFGVELNPPKESGAATDPA</sequence>
<evidence type="ECO:0008006" key="3">
    <source>
        <dbReference type="Google" id="ProtNLM"/>
    </source>
</evidence>
<reference evidence="1 2" key="1">
    <citation type="journal article" date="2016" name="Int. J. Syst. Evol. Microbiol.">
        <title>Labrenzia salina sp. nov., isolated from the rhizosphere of the halophyte Arthrocnemum macrostachyum.</title>
        <authorList>
            <person name="Camacho M."/>
            <person name="Redondo-Gomez S."/>
            <person name="Rodriguez-Llorente I."/>
            <person name="Rohde M."/>
            <person name="Sproer C."/>
            <person name="Schumann P."/>
            <person name="Klenk H.P."/>
            <person name="Montero-Calasanz M.D.C."/>
        </authorList>
    </citation>
    <scope>NUCLEOTIDE SEQUENCE [LARGE SCALE GENOMIC DNA]</scope>
    <source>
        <strain evidence="1 2">DSM 29163</strain>
    </source>
</reference>
<accession>A0ABT3R7R5</accession>
<gene>
    <name evidence="1" type="ORF">ON753_22720</name>
</gene>
<dbReference type="SUPFAM" id="SSF52540">
    <property type="entry name" value="P-loop containing nucleoside triphosphate hydrolases"/>
    <property type="match status" value="1"/>
</dbReference>
<evidence type="ECO:0000313" key="1">
    <source>
        <dbReference type="EMBL" id="MCX2725146.1"/>
    </source>
</evidence>
<organism evidence="1 2">
    <name type="scientific">Roseibium salinum</name>
    <dbReference type="NCBI Taxonomy" id="1604349"/>
    <lineage>
        <taxon>Bacteria</taxon>
        <taxon>Pseudomonadati</taxon>
        <taxon>Pseudomonadota</taxon>
        <taxon>Alphaproteobacteria</taxon>
        <taxon>Hyphomicrobiales</taxon>
        <taxon>Stappiaceae</taxon>
        <taxon>Roseibium</taxon>
    </lineage>
</organism>
<comment type="caution">
    <text evidence="1">The sequence shown here is derived from an EMBL/GenBank/DDBJ whole genome shotgun (WGS) entry which is preliminary data.</text>
</comment>
<dbReference type="RefSeq" id="WP_265965749.1">
    <property type="nucleotide sequence ID" value="NZ_JAPEVI010000003.1"/>
</dbReference>
<dbReference type="Proteomes" id="UP001300261">
    <property type="component" value="Unassembled WGS sequence"/>
</dbReference>
<dbReference type="InterPro" id="IPR027417">
    <property type="entry name" value="P-loop_NTPase"/>
</dbReference>
<proteinExistence type="predicted"/>
<dbReference type="EMBL" id="JAPEVI010000003">
    <property type="protein sequence ID" value="MCX2725146.1"/>
    <property type="molecule type" value="Genomic_DNA"/>
</dbReference>